<sequence length="181" mass="19880">YNRFGRADTLTVLAKYAQIERLLQIELSLPHWLRPQQTFKARIGAIDNDTDAYRETGVSTGADITRRFGKTSYFTYGATLKYGRTVEKMAAADVIKKEGQDLVTLIGLAAFFLDRSNNPLNPTQGWRLDSRLEPTVTLDGSGQAYVKAQAQATGYLPFGEKASTVIAGRVKVGSITGVKDV</sequence>
<evidence type="ECO:0000256" key="1">
    <source>
        <dbReference type="ARBA" id="ARBA00004370"/>
    </source>
</evidence>
<keyword evidence="5" id="KW-1185">Reference proteome</keyword>
<evidence type="ECO:0000313" key="5">
    <source>
        <dbReference type="Proteomes" id="UP000283255"/>
    </source>
</evidence>
<evidence type="ECO:0000313" key="4">
    <source>
        <dbReference type="EMBL" id="RJG34868.1"/>
    </source>
</evidence>
<reference evidence="4 5" key="2">
    <citation type="submission" date="2019-01" db="EMBL/GenBank/DDBJ databases">
        <title>Motilimonas pumilus sp. nov., isolated from the gut of sea cucumber (Apostichopus japonicus).</title>
        <authorList>
            <person name="Wang F.-Q."/>
            <person name="Ren L.-H."/>
            <person name="Lin Y.-W."/>
            <person name="Sun G.-H."/>
            <person name="Du Z.-J."/>
            <person name="Zhao J.-X."/>
            <person name="Liu X.-J."/>
            <person name="Liu L.-J."/>
        </authorList>
    </citation>
    <scope>NUCLEOTIDE SEQUENCE [LARGE SCALE GENOMIC DNA]</scope>
    <source>
        <strain evidence="4 5">PLHSC7-2</strain>
    </source>
</reference>
<dbReference type="GO" id="GO:0019867">
    <property type="term" value="C:outer membrane"/>
    <property type="evidence" value="ECO:0007669"/>
    <property type="project" value="InterPro"/>
</dbReference>
<dbReference type="OrthoDB" id="9803054at2"/>
<dbReference type="Proteomes" id="UP000283255">
    <property type="component" value="Unassembled WGS sequence"/>
</dbReference>
<accession>A0A418Y8V7</accession>
<feature type="non-terminal residue" evidence="4">
    <location>
        <position position="1"/>
    </location>
</feature>
<organism evidence="4 5">
    <name type="scientific">Motilimonas pumila</name>
    <dbReference type="NCBI Taxonomy" id="2303987"/>
    <lineage>
        <taxon>Bacteria</taxon>
        <taxon>Pseudomonadati</taxon>
        <taxon>Pseudomonadota</taxon>
        <taxon>Gammaproteobacteria</taxon>
        <taxon>Alteromonadales</taxon>
        <taxon>Alteromonadales genera incertae sedis</taxon>
        <taxon>Motilimonas</taxon>
    </lineage>
</organism>
<feature type="non-terminal residue" evidence="4">
    <location>
        <position position="181"/>
    </location>
</feature>
<feature type="domain" description="Bacterial surface antigen (D15)" evidence="3">
    <location>
        <begin position="2"/>
        <end position="178"/>
    </location>
</feature>
<proteinExistence type="predicted"/>
<gene>
    <name evidence="4" type="ORF">D1Z90_21070</name>
</gene>
<dbReference type="Pfam" id="PF01103">
    <property type="entry name" value="Omp85"/>
    <property type="match status" value="1"/>
</dbReference>
<dbReference type="RefSeq" id="WP_147378839.1">
    <property type="nucleotide sequence ID" value="NZ_QZCH01000168.1"/>
</dbReference>
<dbReference type="InterPro" id="IPR000184">
    <property type="entry name" value="Bac_surfAg_D15"/>
</dbReference>
<reference evidence="4 5" key="1">
    <citation type="submission" date="2018-09" db="EMBL/GenBank/DDBJ databases">
        <authorList>
            <person name="Wang F."/>
        </authorList>
    </citation>
    <scope>NUCLEOTIDE SEQUENCE [LARGE SCALE GENOMIC DNA]</scope>
    <source>
        <strain evidence="4 5">PLHSC7-2</strain>
    </source>
</reference>
<keyword evidence="2" id="KW-0472">Membrane</keyword>
<evidence type="ECO:0000259" key="3">
    <source>
        <dbReference type="Pfam" id="PF01103"/>
    </source>
</evidence>
<dbReference type="Gene3D" id="2.40.160.50">
    <property type="entry name" value="membrane protein fhac: a member of the omp85/tpsb transporter family"/>
    <property type="match status" value="1"/>
</dbReference>
<name>A0A418Y8V7_9GAMM</name>
<dbReference type="EMBL" id="QZCH01000168">
    <property type="protein sequence ID" value="RJG34868.1"/>
    <property type="molecule type" value="Genomic_DNA"/>
</dbReference>
<dbReference type="AlphaFoldDB" id="A0A418Y8V7"/>
<protein>
    <submittedName>
        <fullName evidence="4">Outer membrane protein assembly factor</fullName>
    </submittedName>
</protein>
<comment type="caution">
    <text evidence="4">The sequence shown here is derived from an EMBL/GenBank/DDBJ whole genome shotgun (WGS) entry which is preliminary data.</text>
</comment>
<comment type="subcellular location">
    <subcellularLocation>
        <location evidence="1">Membrane</location>
    </subcellularLocation>
</comment>
<evidence type="ECO:0000256" key="2">
    <source>
        <dbReference type="ARBA" id="ARBA00023136"/>
    </source>
</evidence>